<keyword evidence="2" id="KW-0472">Membrane</keyword>
<reference evidence="3 4" key="1">
    <citation type="submission" date="2020-04" db="EMBL/GenBank/DDBJ databases">
        <title>Nesterenkonia sp. nov., isolated from marine sediment.</title>
        <authorList>
            <person name="Zhang G."/>
        </authorList>
    </citation>
    <scope>NUCLEOTIDE SEQUENCE [LARGE SCALE GENOMIC DNA]</scope>
    <source>
        <strain evidence="3 4">MY13</strain>
    </source>
</reference>
<evidence type="ECO:0000256" key="1">
    <source>
        <dbReference type="SAM" id="MobiDB-lite"/>
    </source>
</evidence>
<keyword evidence="2" id="KW-1133">Transmembrane helix</keyword>
<keyword evidence="2" id="KW-0812">Transmembrane</keyword>
<evidence type="ECO:0000313" key="4">
    <source>
        <dbReference type="Proteomes" id="UP000523139"/>
    </source>
</evidence>
<dbReference type="RefSeq" id="WP_168886352.1">
    <property type="nucleotide sequence ID" value="NZ_JABAHY010000001.1"/>
</dbReference>
<evidence type="ECO:0000313" key="3">
    <source>
        <dbReference type="EMBL" id="NLS08879.1"/>
    </source>
</evidence>
<keyword evidence="4" id="KW-1185">Reference proteome</keyword>
<dbReference type="AlphaFoldDB" id="A0A7X8THL6"/>
<name>A0A7X8THL6_9MICC</name>
<dbReference type="Proteomes" id="UP000523139">
    <property type="component" value="Unassembled WGS sequence"/>
</dbReference>
<protein>
    <submittedName>
        <fullName evidence="3">Uncharacterized protein</fullName>
    </submittedName>
</protein>
<evidence type="ECO:0000256" key="2">
    <source>
        <dbReference type="SAM" id="Phobius"/>
    </source>
</evidence>
<gene>
    <name evidence="3" type="ORF">HGQ17_02450</name>
</gene>
<feature type="region of interest" description="Disordered" evidence="1">
    <location>
        <begin position="75"/>
        <end position="112"/>
    </location>
</feature>
<comment type="caution">
    <text evidence="3">The sequence shown here is derived from an EMBL/GenBank/DDBJ whole genome shotgun (WGS) entry which is preliminary data.</text>
</comment>
<feature type="transmembrane region" description="Helical" evidence="2">
    <location>
        <begin position="47"/>
        <end position="64"/>
    </location>
</feature>
<proteinExistence type="predicted"/>
<dbReference type="EMBL" id="JABAHY010000001">
    <property type="protein sequence ID" value="NLS08879.1"/>
    <property type="molecule type" value="Genomic_DNA"/>
</dbReference>
<feature type="transmembrane region" description="Helical" evidence="2">
    <location>
        <begin position="21"/>
        <end position="41"/>
    </location>
</feature>
<accession>A0A7X8THL6</accession>
<feature type="compositionally biased region" description="Basic and acidic residues" evidence="1">
    <location>
        <begin position="75"/>
        <end position="106"/>
    </location>
</feature>
<sequence>MIDAQGNVKAYSGQGRFLGNFVAFLFVFGLLLGSMVILNFWDLDNAWWPGLAFLGLYTGAFLVAKEVIGRSDTLDQQDLHGEHGEPLDAMNSREAESQAPRGERKATAQSRY</sequence>
<organism evidence="3 4">
    <name type="scientific">Nesterenkonia sedimenti</name>
    <dbReference type="NCBI Taxonomy" id="1463632"/>
    <lineage>
        <taxon>Bacteria</taxon>
        <taxon>Bacillati</taxon>
        <taxon>Actinomycetota</taxon>
        <taxon>Actinomycetes</taxon>
        <taxon>Micrococcales</taxon>
        <taxon>Micrococcaceae</taxon>
        <taxon>Nesterenkonia</taxon>
    </lineage>
</organism>